<dbReference type="InterPro" id="IPR040457">
    <property type="entry name" value="GCP_C"/>
</dbReference>
<name>A0AA40F4B3_9PEZI</name>
<dbReference type="GO" id="GO:0005816">
    <property type="term" value="C:spindle pole body"/>
    <property type="evidence" value="ECO:0007669"/>
    <property type="project" value="UniProtKB-ARBA"/>
</dbReference>
<protein>
    <recommendedName>
        <fullName evidence="5">Spindle pole body component</fullName>
    </recommendedName>
</protein>
<dbReference type="GO" id="GO:0051011">
    <property type="term" value="F:microtubule minus-end binding"/>
    <property type="evidence" value="ECO:0007669"/>
    <property type="project" value="TreeGrafter"/>
</dbReference>
<dbReference type="GO" id="GO:0051225">
    <property type="term" value="P:spindle assembly"/>
    <property type="evidence" value="ECO:0007669"/>
    <property type="project" value="TreeGrafter"/>
</dbReference>
<dbReference type="AlphaFoldDB" id="A0AA40F4B3"/>
<comment type="similarity">
    <text evidence="1 5">Belongs to the TUBGCP family.</text>
</comment>
<dbReference type="GO" id="GO:0000930">
    <property type="term" value="C:gamma-tubulin complex"/>
    <property type="evidence" value="ECO:0007669"/>
    <property type="project" value="TreeGrafter"/>
</dbReference>
<evidence type="ECO:0000259" key="6">
    <source>
        <dbReference type="Pfam" id="PF04130"/>
    </source>
</evidence>
<accession>A0AA40F4B3</accession>
<organism evidence="8 9">
    <name type="scientific">Schizothecium vesticola</name>
    <dbReference type="NCBI Taxonomy" id="314040"/>
    <lineage>
        <taxon>Eukaryota</taxon>
        <taxon>Fungi</taxon>
        <taxon>Dikarya</taxon>
        <taxon>Ascomycota</taxon>
        <taxon>Pezizomycotina</taxon>
        <taxon>Sordariomycetes</taxon>
        <taxon>Sordariomycetidae</taxon>
        <taxon>Sordariales</taxon>
        <taxon>Schizotheciaceae</taxon>
        <taxon>Schizothecium</taxon>
    </lineage>
</organism>
<feature type="domain" description="Gamma tubulin complex component C-terminal" evidence="6">
    <location>
        <begin position="582"/>
        <end position="956"/>
    </location>
</feature>
<reference evidence="8" key="1">
    <citation type="submission" date="2023-06" db="EMBL/GenBank/DDBJ databases">
        <title>Genome-scale phylogeny and comparative genomics of the fungal order Sordariales.</title>
        <authorList>
            <consortium name="Lawrence Berkeley National Laboratory"/>
            <person name="Hensen N."/>
            <person name="Bonometti L."/>
            <person name="Westerberg I."/>
            <person name="Brannstrom I.O."/>
            <person name="Guillou S."/>
            <person name="Cros-Aarteil S."/>
            <person name="Calhoun S."/>
            <person name="Haridas S."/>
            <person name="Kuo A."/>
            <person name="Mondo S."/>
            <person name="Pangilinan J."/>
            <person name="Riley R."/>
            <person name="LaButti K."/>
            <person name="Andreopoulos B."/>
            <person name="Lipzen A."/>
            <person name="Chen C."/>
            <person name="Yanf M."/>
            <person name="Daum C."/>
            <person name="Ng V."/>
            <person name="Clum A."/>
            <person name="Steindorff A."/>
            <person name="Ohm R."/>
            <person name="Martin F."/>
            <person name="Silar P."/>
            <person name="Natvig D."/>
            <person name="Lalanne C."/>
            <person name="Gautier V."/>
            <person name="Ament-velasquez S.L."/>
            <person name="Kruys A."/>
            <person name="Hutchinson M.I."/>
            <person name="Powell A.J."/>
            <person name="Barry K."/>
            <person name="Miller A.N."/>
            <person name="Grigoriev I.V."/>
            <person name="Debuchy R."/>
            <person name="Gladieux P."/>
            <person name="Thoren M.H."/>
            <person name="Johannesson H."/>
        </authorList>
    </citation>
    <scope>NUCLEOTIDE SEQUENCE</scope>
    <source>
        <strain evidence="8">SMH3187-1</strain>
    </source>
</reference>
<proteinExistence type="inferred from homology"/>
<evidence type="ECO:0000256" key="2">
    <source>
        <dbReference type="ARBA" id="ARBA00022490"/>
    </source>
</evidence>
<keyword evidence="2 5" id="KW-0963">Cytoplasm</keyword>
<evidence type="ECO:0000313" key="8">
    <source>
        <dbReference type="EMBL" id="KAK0751008.1"/>
    </source>
</evidence>
<dbReference type="EMBL" id="JAUKUD010000002">
    <property type="protein sequence ID" value="KAK0751008.1"/>
    <property type="molecule type" value="Genomic_DNA"/>
</dbReference>
<dbReference type="Gene3D" id="1.20.120.1900">
    <property type="entry name" value="Gamma-tubulin complex, C-terminal domain"/>
    <property type="match status" value="1"/>
</dbReference>
<dbReference type="GO" id="GO:0007020">
    <property type="term" value="P:microtubule nucleation"/>
    <property type="evidence" value="ECO:0007669"/>
    <property type="project" value="InterPro"/>
</dbReference>
<keyword evidence="3 5" id="KW-0493">Microtubule</keyword>
<dbReference type="GO" id="GO:0000278">
    <property type="term" value="P:mitotic cell cycle"/>
    <property type="evidence" value="ECO:0007669"/>
    <property type="project" value="TreeGrafter"/>
</dbReference>
<keyword evidence="4 5" id="KW-0206">Cytoskeleton</keyword>
<keyword evidence="9" id="KW-1185">Reference proteome</keyword>
<sequence>MAQDPEIATPFAIPDFWKRSPWLDTGVGDGNSLFSFDISQQPSPLVTGVDSQEQTVPKSDDAGFFSLPPLFEALRSQDSDAEQKAPNGGAIVESDVTQPLEADVWLDSNLSLQKKPEYKTWDKFDHDDGQPESRFFLTEAGPAAFDAFLNSSNTGAEQNTDIVADASYAACLLTLALGRGSLLFSWDAEKMSFVKTMPSLRPSGVSPQAISSVDQICVECADATRQLKGFSERIFAMPSTPTRVALAGAVDRLVVEVQSQLNARGRATRSILQLQSVVRPAQAVLVHFRSLVQKLAQQKTDEGILSRLFQEAQLAEYQSSLLEGVTREVLRLVSKPWTTFVEEWVGLKAEEGIPISKKSLGRGFVRVADNMWIDDQGYELEEPDFFLDEENVPSFLPEDIAQMTFETGRNLRFLREHHPDHPLSRQHTVELSGAPGLDWQFQWDAITSLEARVNAYRAAVSRAIRDSHVEGALETTSTGAHAMPTDNMGPLALGGSDTQITESILDSISRLNQPLKAPRADDGLSSLIRDRLYQVGDASETHGDLAPHWLLIPVLSFGPIISTQSELVNQECMKVLFRSHELRVHLDLLKQYYLLDNGLLCSRLSHALFDPEMETAERKAGVALGGGAMGLRLGGRENWPPASSELRLALMGVLSESYQSPAGTTNAQPALASRTASSDLPGDLSFAVRDLTSEEIDRCLDPDGLEALDFLRLSYKAPPPLRPVITPTVLVKYDRIFMALLRVLRMLYVVNELFHDIPLAGRRGQDHSDASLRFCIEARHFVRQIAAYFFDTGVTMPRRRFEAWLDVVERNSLGTDRETPEPGSAVYSPDVVRDRQEQHLDEIMTVLLLRKRQAPVLKLLEDIFSVVLRFARQLRLRARTRAGTAGEKYKGEQSETPEELYSNLRKKVEVFLTVCRGLGEKTGSSSKNAPSNGSGQRARESSIEQLLLMLDMMGFYDRK</sequence>
<dbReference type="PANTHER" id="PTHR19302">
    <property type="entry name" value="GAMMA TUBULIN COMPLEX PROTEIN"/>
    <property type="match status" value="1"/>
</dbReference>
<evidence type="ECO:0000256" key="3">
    <source>
        <dbReference type="ARBA" id="ARBA00022701"/>
    </source>
</evidence>
<dbReference type="Proteomes" id="UP001172155">
    <property type="component" value="Unassembled WGS sequence"/>
</dbReference>
<dbReference type="Pfam" id="PF04130">
    <property type="entry name" value="GCP_C_terminal"/>
    <property type="match status" value="1"/>
</dbReference>
<evidence type="ECO:0000256" key="5">
    <source>
        <dbReference type="RuleBase" id="RU363050"/>
    </source>
</evidence>
<comment type="caution">
    <text evidence="8">The sequence shown here is derived from an EMBL/GenBank/DDBJ whole genome shotgun (WGS) entry which is preliminary data.</text>
</comment>
<dbReference type="InterPro" id="IPR007259">
    <property type="entry name" value="GCP"/>
</dbReference>
<dbReference type="Pfam" id="PF17681">
    <property type="entry name" value="GCP_N_terminal"/>
    <property type="match status" value="1"/>
</dbReference>
<evidence type="ECO:0000259" key="7">
    <source>
        <dbReference type="Pfam" id="PF17681"/>
    </source>
</evidence>
<comment type="subcellular location">
    <subcellularLocation>
        <location evidence="5">Cytoplasm</location>
        <location evidence="5">Cytoskeleton</location>
        <location evidence="5">Microtubule organizing center</location>
    </subcellularLocation>
</comment>
<dbReference type="InterPro" id="IPR041470">
    <property type="entry name" value="GCP_N"/>
</dbReference>
<evidence type="ECO:0000256" key="1">
    <source>
        <dbReference type="ARBA" id="ARBA00010337"/>
    </source>
</evidence>
<feature type="domain" description="Gamma tubulin complex component protein N-terminal" evidence="7">
    <location>
        <begin position="172"/>
        <end position="577"/>
    </location>
</feature>
<dbReference type="PANTHER" id="PTHR19302:SF70">
    <property type="entry name" value="GAMMA-TUBULIN COMPLEX COMPONENT 6"/>
    <property type="match status" value="1"/>
</dbReference>
<dbReference type="GO" id="GO:0000922">
    <property type="term" value="C:spindle pole"/>
    <property type="evidence" value="ECO:0007669"/>
    <property type="project" value="InterPro"/>
</dbReference>
<evidence type="ECO:0000256" key="4">
    <source>
        <dbReference type="ARBA" id="ARBA00023212"/>
    </source>
</evidence>
<dbReference type="GO" id="GO:0051321">
    <property type="term" value="P:meiotic cell cycle"/>
    <property type="evidence" value="ECO:0007669"/>
    <property type="project" value="TreeGrafter"/>
</dbReference>
<evidence type="ECO:0000313" key="9">
    <source>
        <dbReference type="Proteomes" id="UP001172155"/>
    </source>
</evidence>
<dbReference type="FunFam" id="1.20.120.1900:FF:000013">
    <property type="entry name" value="Spindle pole body component"/>
    <property type="match status" value="1"/>
</dbReference>
<dbReference type="GO" id="GO:0031122">
    <property type="term" value="P:cytoplasmic microtubule organization"/>
    <property type="evidence" value="ECO:0007669"/>
    <property type="project" value="TreeGrafter"/>
</dbReference>
<dbReference type="GO" id="GO:0005874">
    <property type="term" value="C:microtubule"/>
    <property type="evidence" value="ECO:0007669"/>
    <property type="project" value="UniProtKB-KW"/>
</dbReference>
<dbReference type="GO" id="GO:0043015">
    <property type="term" value="F:gamma-tubulin binding"/>
    <property type="evidence" value="ECO:0007669"/>
    <property type="project" value="InterPro"/>
</dbReference>
<gene>
    <name evidence="8" type="ORF">B0T18DRAFT_401544</name>
</gene>
<dbReference type="InterPro" id="IPR042241">
    <property type="entry name" value="GCP_C_sf"/>
</dbReference>